<comment type="similarity">
    <text evidence="6">Belongs to the ABC-4 integral membrane protein family.</text>
</comment>
<dbReference type="InterPro" id="IPR025857">
    <property type="entry name" value="MacB_PCD"/>
</dbReference>
<evidence type="ECO:0000313" key="10">
    <source>
        <dbReference type="EMBL" id="MCY6369636.1"/>
    </source>
</evidence>
<evidence type="ECO:0000259" key="8">
    <source>
        <dbReference type="Pfam" id="PF02687"/>
    </source>
</evidence>
<comment type="caution">
    <text evidence="10">The sequence shown here is derived from an EMBL/GenBank/DDBJ whole genome shotgun (WGS) entry which is preliminary data.</text>
</comment>
<evidence type="ECO:0000256" key="3">
    <source>
        <dbReference type="ARBA" id="ARBA00022692"/>
    </source>
</evidence>
<evidence type="ECO:0000256" key="7">
    <source>
        <dbReference type="SAM" id="Phobius"/>
    </source>
</evidence>
<evidence type="ECO:0000259" key="9">
    <source>
        <dbReference type="Pfam" id="PF12704"/>
    </source>
</evidence>
<reference evidence="10" key="1">
    <citation type="submission" date="2022-12" db="EMBL/GenBank/DDBJ databases">
        <authorList>
            <person name="Wang J."/>
        </authorList>
    </citation>
    <scope>NUCLEOTIDE SEQUENCE</scope>
    <source>
        <strain evidence="10">HY-42-06</strain>
    </source>
</reference>
<proteinExistence type="inferred from homology"/>
<dbReference type="Proteomes" id="UP001079657">
    <property type="component" value="Unassembled WGS sequence"/>
</dbReference>
<comment type="subcellular location">
    <subcellularLocation>
        <location evidence="1">Cell membrane</location>
        <topology evidence="1">Multi-pass membrane protein</topology>
    </subcellularLocation>
</comment>
<evidence type="ECO:0000313" key="11">
    <source>
        <dbReference type="Proteomes" id="UP001079657"/>
    </source>
</evidence>
<keyword evidence="3 7" id="KW-0812">Transmembrane</keyword>
<dbReference type="PANTHER" id="PTHR30572">
    <property type="entry name" value="MEMBRANE COMPONENT OF TRANSPORTER-RELATED"/>
    <property type="match status" value="1"/>
</dbReference>
<evidence type="ECO:0000256" key="5">
    <source>
        <dbReference type="ARBA" id="ARBA00023136"/>
    </source>
</evidence>
<dbReference type="EMBL" id="JAPQES010000001">
    <property type="protein sequence ID" value="MCY6369636.1"/>
    <property type="molecule type" value="Genomic_DNA"/>
</dbReference>
<dbReference type="InterPro" id="IPR003838">
    <property type="entry name" value="ABC3_permease_C"/>
</dbReference>
<sequence length="456" mass="51076">MNSIDLLRMGLKNLFRRKLRTFLTTLGIIIGTVSIVVTVSLGVGLKEFSRKQVMQWGNINVIDVRPQYRRGMMSGGNRGEDRNLLKKADFDKIKKIRDVELICPIMNVNAKLISGRYSAQVNICGVKPEYMDKLGYKIEEGRLLRGGDKLNLVFGNKAALRFVKEGASENYDYYPRDGKEMKPKVKVLKDKMLLSFDPDYGRKKTFAEQMEEQADEQTRQKKVIPPHKIKGVGVLKEDFSYDYSVFMSIDELKKLKEDYDKKVDSRSKKIKGYESAKVKIKDVNKVKEAQQKIKDMGYEAYSLVDQLSYIEKTTNIIQMVLGGIGAISLLVAAIGITNTMVMAIYERRKEIGVMKVIGASLKDIKKLFLFEATMIGLLGGTFGLIVSFLLSQGINVVGKSFMQSQGQLPEGTALSVIPLWLALGALGFTTIIGLISGYLPARKAMKLSALEAIKTE</sequence>
<evidence type="ECO:0000256" key="4">
    <source>
        <dbReference type="ARBA" id="ARBA00022989"/>
    </source>
</evidence>
<feature type="transmembrane region" description="Helical" evidence="7">
    <location>
        <begin position="21"/>
        <end position="45"/>
    </location>
</feature>
<dbReference type="PANTHER" id="PTHR30572:SF4">
    <property type="entry name" value="ABC TRANSPORTER PERMEASE YTRF"/>
    <property type="match status" value="1"/>
</dbReference>
<dbReference type="InterPro" id="IPR050250">
    <property type="entry name" value="Macrolide_Exporter_MacB"/>
</dbReference>
<feature type="transmembrane region" description="Helical" evidence="7">
    <location>
        <begin position="367"/>
        <end position="390"/>
    </location>
</feature>
<gene>
    <name evidence="10" type="ORF">OXH55_03100</name>
</gene>
<dbReference type="RefSeq" id="WP_268048011.1">
    <property type="nucleotide sequence ID" value="NZ_JAPQES010000001.1"/>
</dbReference>
<keyword evidence="2" id="KW-1003">Cell membrane</keyword>
<protein>
    <submittedName>
        <fullName evidence="10">ABC transporter permease</fullName>
    </submittedName>
</protein>
<keyword evidence="11" id="KW-1185">Reference proteome</keyword>
<name>A0ABT4CKR4_9CLOT</name>
<organism evidence="10 11">
    <name type="scientific">Clostridium ganghwense</name>
    <dbReference type="NCBI Taxonomy" id="312089"/>
    <lineage>
        <taxon>Bacteria</taxon>
        <taxon>Bacillati</taxon>
        <taxon>Bacillota</taxon>
        <taxon>Clostridia</taxon>
        <taxon>Eubacteriales</taxon>
        <taxon>Clostridiaceae</taxon>
        <taxon>Clostridium</taxon>
    </lineage>
</organism>
<evidence type="ECO:0000256" key="2">
    <source>
        <dbReference type="ARBA" id="ARBA00022475"/>
    </source>
</evidence>
<feature type="domain" description="MacB-like periplasmic core" evidence="9">
    <location>
        <begin position="21"/>
        <end position="159"/>
    </location>
</feature>
<feature type="domain" description="ABC3 transporter permease C-terminal" evidence="8">
    <location>
        <begin position="324"/>
        <end position="448"/>
    </location>
</feature>
<feature type="transmembrane region" description="Helical" evidence="7">
    <location>
        <begin position="417"/>
        <end position="439"/>
    </location>
</feature>
<evidence type="ECO:0000256" key="1">
    <source>
        <dbReference type="ARBA" id="ARBA00004651"/>
    </source>
</evidence>
<accession>A0ABT4CKR4</accession>
<evidence type="ECO:0000256" key="6">
    <source>
        <dbReference type="ARBA" id="ARBA00038076"/>
    </source>
</evidence>
<feature type="transmembrane region" description="Helical" evidence="7">
    <location>
        <begin position="316"/>
        <end position="346"/>
    </location>
</feature>
<keyword evidence="4 7" id="KW-1133">Transmembrane helix</keyword>
<dbReference type="Pfam" id="PF12704">
    <property type="entry name" value="MacB_PCD"/>
    <property type="match status" value="1"/>
</dbReference>
<keyword evidence="5 7" id="KW-0472">Membrane</keyword>
<dbReference type="Pfam" id="PF02687">
    <property type="entry name" value="FtsX"/>
    <property type="match status" value="1"/>
</dbReference>